<accession>A0A067LT94</accession>
<organism evidence="1 2">
    <name type="scientific">Botryobasidium botryosum (strain FD-172 SS1)</name>
    <dbReference type="NCBI Taxonomy" id="930990"/>
    <lineage>
        <taxon>Eukaryota</taxon>
        <taxon>Fungi</taxon>
        <taxon>Dikarya</taxon>
        <taxon>Basidiomycota</taxon>
        <taxon>Agaricomycotina</taxon>
        <taxon>Agaricomycetes</taxon>
        <taxon>Cantharellales</taxon>
        <taxon>Botryobasidiaceae</taxon>
        <taxon>Botryobasidium</taxon>
    </lineage>
</organism>
<evidence type="ECO:0000313" key="1">
    <source>
        <dbReference type="EMBL" id="KDQ06284.1"/>
    </source>
</evidence>
<name>A0A067LT94_BOTB1</name>
<keyword evidence="2" id="KW-1185">Reference proteome</keyword>
<gene>
    <name evidence="1" type="ORF">BOTBODRAFT_39700</name>
</gene>
<dbReference type="InParanoid" id="A0A067LT94"/>
<reference evidence="2" key="1">
    <citation type="journal article" date="2014" name="Proc. Natl. Acad. Sci. U.S.A.">
        <title>Extensive sampling of basidiomycete genomes demonstrates inadequacy of the white-rot/brown-rot paradigm for wood decay fungi.</title>
        <authorList>
            <person name="Riley R."/>
            <person name="Salamov A.A."/>
            <person name="Brown D.W."/>
            <person name="Nagy L.G."/>
            <person name="Floudas D."/>
            <person name="Held B.W."/>
            <person name="Levasseur A."/>
            <person name="Lombard V."/>
            <person name="Morin E."/>
            <person name="Otillar R."/>
            <person name="Lindquist E.A."/>
            <person name="Sun H."/>
            <person name="LaButti K.M."/>
            <person name="Schmutz J."/>
            <person name="Jabbour D."/>
            <person name="Luo H."/>
            <person name="Baker S.E."/>
            <person name="Pisabarro A.G."/>
            <person name="Walton J.D."/>
            <person name="Blanchette R.A."/>
            <person name="Henrissat B."/>
            <person name="Martin F."/>
            <person name="Cullen D."/>
            <person name="Hibbett D.S."/>
            <person name="Grigoriev I.V."/>
        </authorList>
    </citation>
    <scope>NUCLEOTIDE SEQUENCE [LARGE SCALE GENOMIC DNA]</scope>
    <source>
        <strain evidence="2">FD-172 SS1</strain>
    </source>
</reference>
<dbReference type="HOGENOM" id="CLU_2739678_0_0_1"/>
<evidence type="ECO:0000313" key="2">
    <source>
        <dbReference type="Proteomes" id="UP000027195"/>
    </source>
</evidence>
<proteinExistence type="predicted"/>
<protein>
    <submittedName>
        <fullName evidence="1">Uncharacterized protein</fullName>
    </submittedName>
</protein>
<dbReference type="AlphaFoldDB" id="A0A067LT94"/>
<dbReference type="PROSITE" id="PS51257">
    <property type="entry name" value="PROKAR_LIPOPROTEIN"/>
    <property type="match status" value="1"/>
</dbReference>
<dbReference type="Proteomes" id="UP000027195">
    <property type="component" value="Unassembled WGS sequence"/>
</dbReference>
<dbReference type="EMBL" id="KL198144">
    <property type="protein sequence ID" value="KDQ06284.1"/>
    <property type="molecule type" value="Genomic_DNA"/>
</dbReference>
<sequence length="71" mass="8207">MYKRERDAPPVSSTWNVTAYFIISCWLLRPLSQLKRAGDGVGADHQFDEKLLQRARYIFINPNSIPDKKPS</sequence>